<evidence type="ECO:0000313" key="3">
    <source>
        <dbReference type="Proteomes" id="UP000199568"/>
    </source>
</evidence>
<dbReference type="OrthoDB" id="1797983at2"/>
<feature type="chain" id="PRO_5011492109" evidence="1">
    <location>
        <begin position="25"/>
        <end position="172"/>
    </location>
</feature>
<proteinExistence type="predicted"/>
<dbReference type="PROSITE" id="PS51257">
    <property type="entry name" value="PROKAR_LIPOPROTEIN"/>
    <property type="match status" value="1"/>
</dbReference>
<evidence type="ECO:0000256" key="1">
    <source>
        <dbReference type="SAM" id="SignalP"/>
    </source>
</evidence>
<sequence length="172" mass="19264">MKCRGIIFAITVLLLFFLVGCTNAQVEGGNIDIEKSPLEILGLAQDFPPGIVGFIQANGKQVEMEQGGFMWERNGEIVMADAASPNQIAESFEAILLPPKAEITIQLEDQPDLTLYLWKEDMRAEEIPLSNNQFKIPLDRGAYVYEVIAQWFNFKNSDIKGTVSYTFVVEVE</sequence>
<evidence type="ECO:0000313" key="2">
    <source>
        <dbReference type="EMBL" id="SET19662.1"/>
    </source>
</evidence>
<reference evidence="2 3" key="1">
    <citation type="submission" date="2016-10" db="EMBL/GenBank/DDBJ databases">
        <authorList>
            <person name="de Groot N.N."/>
        </authorList>
    </citation>
    <scope>NUCLEOTIDE SEQUENCE [LARGE SCALE GENOMIC DNA]</scope>
    <source>
        <strain evidence="2 3">DSM 18979</strain>
    </source>
</reference>
<dbReference type="Proteomes" id="UP000199568">
    <property type="component" value="Unassembled WGS sequence"/>
</dbReference>
<protein>
    <submittedName>
        <fullName evidence="2">Uncharacterized protein</fullName>
    </submittedName>
</protein>
<dbReference type="EMBL" id="FOHU01000005">
    <property type="protein sequence ID" value="SET19662.1"/>
    <property type="molecule type" value="Genomic_DNA"/>
</dbReference>
<keyword evidence="3" id="KW-1185">Reference proteome</keyword>
<feature type="signal peptide" evidence="1">
    <location>
        <begin position="1"/>
        <end position="24"/>
    </location>
</feature>
<gene>
    <name evidence="2" type="ORF">SAMN05660297_01693</name>
</gene>
<dbReference type="STRING" id="426128.SAMN05660297_01693"/>
<name>A0A1I0CJ44_9FIRM</name>
<dbReference type="RefSeq" id="WP_090442187.1">
    <property type="nucleotide sequence ID" value="NZ_FOHU01000005.1"/>
</dbReference>
<organism evidence="2 3">
    <name type="scientific">Natronincola peptidivorans</name>
    <dbReference type="NCBI Taxonomy" id="426128"/>
    <lineage>
        <taxon>Bacteria</taxon>
        <taxon>Bacillati</taxon>
        <taxon>Bacillota</taxon>
        <taxon>Clostridia</taxon>
        <taxon>Peptostreptococcales</taxon>
        <taxon>Natronincolaceae</taxon>
        <taxon>Natronincola</taxon>
    </lineage>
</organism>
<dbReference type="AlphaFoldDB" id="A0A1I0CJ44"/>
<keyword evidence="1" id="KW-0732">Signal</keyword>
<accession>A0A1I0CJ44</accession>